<dbReference type="PANTHER" id="PTHR43381:SF5">
    <property type="entry name" value="TR-TYPE G DOMAIN-CONTAINING PROTEIN"/>
    <property type="match status" value="1"/>
</dbReference>
<dbReference type="InterPro" id="IPR023115">
    <property type="entry name" value="TIF_IF2_dom3"/>
</dbReference>
<dbReference type="PROSITE" id="PS51722">
    <property type="entry name" value="G_TR_2"/>
    <property type="match status" value="1"/>
</dbReference>
<name>A0ABV7VZJ3_9GAMM</name>
<feature type="compositionally biased region" description="Low complexity" evidence="13">
    <location>
        <begin position="310"/>
        <end position="321"/>
    </location>
</feature>
<dbReference type="Pfam" id="PF22042">
    <property type="entry name" value="EF-G_D2"/>
    <property type="match status" value="1"/>
</dbReference>
<dbReference type="InterPro" id="IPR036925">
    <property type="entry name" value="TIF_IF2_dom3_sf"/>
</dbReference>
<comment type="function">
    <text evidence="9 10">One of the essential components for the initiation of protein synthesis. Protects formylmethionyl-tRNA from spontaneous hydrolysis and promotes its binding to the 30S ribosomal subunits. Also involved in the hydrolysis of GTP during the formation of the 70S ribosomal complex.</text>
</comment>
<dbReference type="InterPro" id="IPR009061">
    <property type="entry name" value="DNA-bd_dom_put_sf"/>
</dbReference>
<keyword evidence="6 9" id="KW-0547">Nucleotide-binding</keyword>
<dbReference type="InterPro" id="IPR053905">
    <property type="entry name" value="EF-G-like_DII"/>
</dbReference>
<keyword evidence="12" id="KW-0175">Coiled coil</keyword>
<sequence length="916" mass="98640">MADVTVKELADVVNTSVDRLLSQMKEAGLPQSASEDAVSDEQKQTLLAFLKTSHGESGEAPKKITLKRKATTTLSAGGKKQVNVEVRKKRTYVKREETPQKAAEEAAVEAPEEVTSDEQQLAAQQANEQAAAEKAASEKAAAEKAAADKAAAEKAAAEAKAAKVEARAKKEAPKAPQMPKATASAKPTARVVAKKVEEKKPTATLKPKAEAKPKATAKPKVKVTQTEDRRAKPSKPVAKVRQKPNEDEAAQKRAEAEAAQARQDDSGRKRGKNERRSDDDRDRRFVDGSEQNRNGNRKGRTKGKLKGAARRQQNQAANANNEHGFSKPTAPVVKEVELPEAITVGDLAQKMAVKAGEVIKELMKMGVMATINQTLDQDTATLVVEEMGHKVAKLISDNELEEAVTESVSYDGEETTRAPVVTVMGHVDHGKTSLLDYIRKSRVVSGEAGGITQHIGAYHVDTDHGMVSFLDTPGHAAFTSMRARGAQSTDVVILVVAADDGVMPQTEEAVQHAKAAGVPIVVAINKMDKESADPDRVKNELAARDVIPEDWGGDVPFVPVSAHTGEGIDTLLEAVLLQSELLELKAHFTGPGQGVVVESRLDKGRGPVATLLVQNGILKKGDIVLAGTYYGRARALLDENGKPTEEAGPSIPVEILGLGGTPDAGDVFMVVESEKKAREVAEHREAKLKEQIQQRQQKAKLDALFAGMSEGEQANLNIVLKTDVRGSLEAIAASLEKLATDEVKVNIVSSGVGGITETDTTLAVASGAVVFGFNVRADNAAKKVVEANEVDLRYYSVIYDLLDDVKQAMGGLLAPELREEIVGIAEVRDVFNSPKFGQIAGCMVIDGTIYRNKKIRVLRENVVIYEGELESLRRFKDDVQDVRQGMECGIGVKNYQDVRPGDQIEVFDVREVARTL</sequence>
<dbReference type="CDD" id="cd03702">
    <property type="entry name" value="IF2_mtIF2_II"/>
    <property type="match status" value="1"/>
</dbReference>
<feature type="compositionally biased region" description="Basic residues" evidence="13">
    <location>
        <begin position="295"/>
        <end position="309"/>
    </location>
</feature>
<evidence type="ECO:0000256" key="7">
    <source>
        <dbReference type="ARBA" id="ARBA00022917"/>
    </source>
</evidence>
<dbReference type="Pfam" id="PF03144">
    <property type="entry name" value="GTP_EFTU_D2"/>
    <property type="match status" value="1"/>
</dbReference>
<dbReference type="CDD" id="cd03692">
    <property type="entry name" value="mtIF2_IVc"/>
    <property type="match status" value="1"/>
</dbReference>
<evidence type="ECO:0000256" key="3">
    <source>
        <dbReference type="ARBA" id="ARBA00020675"/>
    </source>
</evidence>
<dbReference type="Gene3D" id="3.40.50.10050">
    <property type="entry name" value="Translation initiation factor IF- 2, domain 3"/>
    <property type="match status" value="1"/>
</dbReference>
<dbReference type="SUPFAM" id="SSF52540">
    <property type="entry name" value="P-loop containing nucleoside triphosphate hydrolases"/>
    <property type="match status" value="1"/>
</dbReference>
<feature type="compositionally biased region" description="Basic and acidic residues" evidence="13">
    <location>
        <begin position="243"/>
        <end position="287"/>
    </location>
</feature>
<keyword evidence="5 9" id="KW-0396">Initiation factor</keyword>
<feature type="compositionally biased region" description="Basic and acidic residues" evidence="13">
    <location>
        <begin position="194"/>
        <end position="213"/>
    </location>
</feature>
<dbReference type="PANTHER" id="PTHR43381">
    <property type="entry name" value="TRANSLATION INITIATION FACTOR IF-2-RELATED"/>
    <property type="match status" value="1"/>
</dbReference>
<feature type="region of interest" description="Disordered" evidence="13">
    <location>
        <begin position="89"/>
        <end position="330"/>
    </location>
</feature>
<dbReference type="NCBIfam" id="TIGR00231">
    <property type="entry name" value="small_GTP"/>
    <property type="match status" value="1"/>
</dbReference>
<feature type="compositionally biased region" description="Low complexity" evidence="13">
    <location>
        <begin position="118"/>
        <end position="134"/>
    </location>
</feature>
<dbReference type="InterPro" id="IPR006847">
    <property type="entry name" value="IF2_N"/>
</dbReference>
<feature type="region of interest" description="G-domain" evidence="9">
    <location>
        <begin position="419"/>
        <end position="567"/>
    </location>
</feature>
<feature type="coiled-coil region" evidence="12">
    <location>
        <begin position="671"/>
        <end position="698"/>
    </location>
</feature>
<dbReference type="Pfam" id="PF08364">
    <property type="entry name" value="IF2_assoc"/>
    <property type="match status" value="1"/>
</dbReference>
<feature type="binding site" evidence="9">
    <location>
        <begin position="425"/>
        <end position="432"/>
    </location>
    <ligand>
        <name>GTP</name>
        <dbReference type="ChEBI" id="CHEBI:37565"/>
    </ligand>
</feature>
<evidence type="ECO:0000259" key="14">
    <source>
        <dbReference type="PROSITE" id="PS51722"/>
    </source>
</evidence>
<evidence type="ECO:0000256" key="2">
    <source>
        <dbReference type="ARBA" id="ARBA00007733"/>
    </source>
</evidence>
<evidence type="ECO:0000256" key="8">
    <source>
        <dbReference type="ARBA" id="ARBA00023134"/>
    </source>
</evidence>
<gene>
    <name evidence="9 15" type="primary">infB</name>
    <name evidence="15" type="ORF">ACFOMG_15195</name>
</gene>
<dbReference type="PROSITE" id="PS01176">
    <property type="entry name" value="IF2"/>
    <property type="match status" value="1"/>
</dbReference>
<dbReference type="SUPFAM" id="SSF46955">
    <property type="entry name" value="Putative DNA-binding domain"/>
    <property type="match status" value="1"/>
</dbReference>
<evidence type="ECO:0000256" key="6">
    <source>
        <dbReference type="ARBA" id="ARBA00022741"/>
    </source>
</evidence>
<evidence type="ECO:0000256" key="9">
    <source>
        <dbReference type="HAMAP-Rule" id="MF_00100"/>
    </source>
</evidence>
<dbReference type="Gene3D" id="3.40.50.300">
    <property type="entry name" value="P-loop containing nucleotide triphosphate hydrolases"/>
    <property type="match status" value="1"/>
</dbReference>
<feature type="binding site" evidence="9">
    <location>
        <begin position="525"/>
        <end position="528"/>
    </location>
    <ligand>
        <name>GTP</name>
        <dbReference type="ChEBI" id="CHEBI:37565"/>
    </ligand>
</feature>
<evidence type="ECO:0000256" key="4">
    <source>
        <dbReference type="ARBA" id="ARBA00022490"/>
    </source>
</evidence>
<evidence type="ECO:0000313" key="15">
    <source>
        <dbReference type="EMBL" id="MFC3681448.1"/>
    </source>
</evidence>
<keyword evidence="7 9" id="KW-0648">Protein biosynthesis</keyword>
<dbReference type="Gene3D" id="2.40.30.10">
    <property type="entry name" value="Translation factors"/>
    <property type="match status" value="2"/>
</dbReference>
<dbReference type="HAMAP" id="MF_00100_B">
    <property type="entry name" value="IF_2_B"/>
    <property type="match status" value="1"/>
</dbReference>
<feature type="compositionally biased region" description="Acidic residues" evidence="13">
    <location>
        <begin position="106"/>
        <end position="116"/>
    </location>
</feature>
<keyword evidence="8 9" id="KW-0342">GTP-binding</keyword>
<evidence type="ECO:0000256" key="13">
    <source>
        <dbReference type="SAM" id="MobiDB-lite"/>
    </source>
</evidence>
<dbReference type="NCBIfam" id="TIGR00487">
    <property type="entry name" value="IF-2"/>
    <property type="match status" value="1"/>
</dbReference>
<dbReference type="SUPFAM" id="SSF50447">
    <property type="entry name" value="Translation proteins"/>
    <property type="match status" value="2"/>
</dbReference>
<evidence type="ECO:0000256" key="5">
    <source>
        <dbReference type="ARBA" id="ARBA00022540"/>
    </source>
</evidence>
<comment type="subcellular location">
    <subcellularLocation>
        <location evidence="1 9 11">Cytoplasm</location>
    </subcellularLocation>
</comment>
<dbReference type="Proteomes" id="UP001595722">
    <property type="component" value="Unassembled WGS sequence"/>
</dbReference>
<dbReference type="EMBL" id="JBHRYB010000015">
    <property type="protein sequence ID" value="MFC3681448.1"/>
    <property type="molecule type" value="Genomic_DNA"/>
</dbReference>
<dbReference type="Gene3D" id="3.30.56.50">
    <property type="entry name" value="Putative DNA-binding domain, N-terminal subdomain of bacterial translation initiation factor IF2"/>
    <property type="match status" value="1"/>
</dbReference>
<dbReference type="InterPro" id="IPR015760">
    <property type="entry name" value="TIF_IF2"/>
</dbReference>
<reference evidence="16" key="1">
    <citation type="journal article" date="2019" name="Int. J. Syst. Evol. Microbiol.">
        <title>The Global Catalogue of Microorganisms (GCM) 10K type strain sequencing project: providing services to taxonomists for standard genome sequencing and annotation.</title>
        <authorList>
            <consortium name="The Broad Institute Genomics Platform"/>
            <consortium name="The Broad Institute Genome Sequencing Center for Infectious Disease"/>
            <person name="Wu L."/>
            <person name="Ma J."/>
        </authorList>
    </citation>
    <scope>NUCLEOTIDE SEQUENCE [LARGE SCALE GENOMIC DNA]</scope>
    <source>
        <strain evidence="16">KCTC 42424</strain>
    </source>
</reference>
<feature type="domain" description="Tr-type G" evidence="14">
    <location>
        <begin position="416"/>
        <end position="585"/>
    </location>
</feature>
<dbReference type="InterPro" id="IPR013575">
    <property type="entry name" value="IF2_assoc_dom_bac"/>
</dbReference>
<keyword evidence="4 9" id="KW-0963">Cytoplasm</keyword>
<keyword evidence="16" id="KW-1185">Reference proteome</keyword>
<dbReference type="InterPro" id="IPR004161">
    <property type="entry name" value="EFTu-like_2"/>
</dbReference>
<dbReference type="GO" id="GO:0003743">
    <property type="term" value="F:translation initiation factor activity"/>
    <property type="evidence" value="ECO:0007669"/>
    <property type="project" value="UniProtKB-KW"/>
</dbReference>
<organism evidence="15 16">
    <name type="scientific">Bacterioplanoides pacificum</name>
    <dbReference type="NCBI Taxonomy" id="1171596"/>
    <lineage>
        <taxon>Bacteria</taxon>
        <taxon>Pseudomonadati</taxon>
        <taxon>Pseudomonadota</taxon>
        <taxon>Gammaproteobacteria</taxon>
        <taxon>Oceanospirillales</taxon>
        <taxon>Oceanospirillaceae</taxon>
        <taxon>Bacterioplanoides</taxon>
    </lineage>
</organism>
<dbReference type="Pfam" id="PF11987">
    <property type="entry name" value="IF-2"/>
    <property type="match status" value="1"/>
</dbReference>
<evidence type="ECO:0000313" key="16">
    <source>
        <dbReference type="Proteomes" id="UP001595722"/>
    </source>
</evidence>
<evidence type="ECO:0000256" key="10">
    <source>
        <dbReference type="RuleBase" id="RU000644"/>
    </source>
</evidence>
<dbReference type="SUPFAM" id="SSF52156">
    <property type="entry name" value="Initiation factor IF2/eIF5b, domain 3"/>
    <property type="match status" value="1"/>
</dbReference>
<comment type="similarity">
    <text evidence="2 9 10">Belongs to the TRAFAC class translation factor GTPase superfamily. Classic translation factor GTPase family. IF-2 subfamily.</text>
</comment>
<dbReference type="InterPro" id="IPR000178">
    <property type="entry name" value="TF_IF2_bacterial-like"/>
</dbReference>
<dbReference type="InterPro" id="IPR027417">
    <property type="entry name" value="P-loop_NTPase"/>
</dbReference>
<dbReference type="InterPro" id="IPR044145">
    <property type="entry name" value="IF2_II"/>
</dbReference>
<dbReference type="InterPro" id="IPR009000">
    <property type="entry name" value="Transl_B-barrel_sf"/>
</dbReference>
<dbReference type="Pfam" id="PF04760">
    <property type="entry name" value="IF2_N"/>
    <property type="match status" value="1"/>
</dbReference>
<feature type="compositionally biased region" description="Basic and acidic residues" evidence="13">
    <location>
        <begin position="93"/>
        <end position="104"/>
    </location>
</feature>
<evidence type="ECO:0000256" key="11">
    <source>
        <dbReference type="RuleBase" id="RU000645"/>
    </source>
</evidence>
<dbReference type="InterPro" id="IPR000795">
    <property type="entry name" value="T_Tr_GTP-bd_dom"/>
</dbReference>
<proteinExistence type="inferred from homology"/>
<evidence type="ECO:0000256" key="1">
    <source>
        <dbReference type="ARBA" id="ARBA00004496"/>
    </source>
</evidence>
<evidence type="ECO:0000256" key="12">
    <source>
        <dbReference type="SAM" id="Coils"/>
    </source>
</evidence>
<dbReference type="Pfam" id="PF00009">
    <property type="entry name" value="GTP_EFTU"/>
    <property type="match status" value="1"/>
</dbReference>
<dbReference type="InterPro" id="IPR005225">
    <property type="entry name" value="Small_GTP-bd"/>
</dbReference>
<accession>A0ABV7VZJ3</accession>
<feature type="compositionally biased region" description="Basic and acidic residues" evidence="13">
    <location>
        <begin position="135"/>
        <end position="173"/>
    </location>
</feature>
<feature type="binding site" evidence="9">
    <location>
        <begin position="471"/>
        <end position="475"/>
    </location>
    <ligand>
        <name>GTP</name>
        <dbReference type="ChEBI" id="CHEBI:37565"/>
    </ligand>
</feature>
<protein>
    <recommendedName>
        <fullName evidence="3 9">Translation initiation factor IF-2</fullName>
    </recommendedName>
</protein>
<comment type="caution">
    <text evidence="15">The sequence shown here is derived from an EMBL/GenBank/DDBJ whole genome shotgun (WGS) entry which is preliminary data.</text>
</comment>
<dbReference type="CDD" id="cd01887">
    <property type="entry name" value="IF2_eIF5B"/>
    <property type="match status" value="1"/>
</dbReference>
<dbReference type="RefSeq" id="WP_376867860.1">
    <property type="nucleotide sequence ID" value="NZ_JBHRYB010000015.1"/>
</dbReference>